<dbReference type="AlphaFoldDB" id="A0A6L2LFM0"/>
<evidence type="ECO:0000256" key="2">
    <source>
        <dbReference type="SAM" id="MobiDB-lite"/>
    </source>
</evidence>
<feature type="compositionally biased region" description="Low complexity" evidence="2">
    <location>
        <begin position="1036"/>
        <end position="1052"/>
    </location>
</feature>
<accession>A0A6L2LFM0</accession>
<comment type="caution">
    <text evidence="4">The sequence shown here is derived from an EMBL/GenBank/DDBJ whole genome shotgun (WGS) entry which is preliminary data.</text>
</comment>
<organism evidence="4">
    <name type="scientific">Tanacetum cinerariifolium</name>
    <name type="common">Dalmatian daisy</name>
    <name type="synonym">Chrysanthemum cinerariifolium</name>
    <dbReference type="NCBI Taxonomy" id="118510"/>
    <lineage>
        <taxon>Eukaryota</taxon>
        <taxon>Viridiplantae</taxon>
        <taxon>Streptophyta</taxon>
        <taxon>Embryophyta</taxon>
        <taxon>Tracheophyta</taxon>
        <taxon>Spermatophyta</taxon>
        <taxon>Magnoliopsida</taxon>
        <taxon>eudicotyledons</taxon>
        <taxon>Gunneridae</taxon>
        <taxon>Pentapetalae</taxon>
        <taxon>asterids</taxon>
        <taxon>campanulids</taxon>
        <taxon>Asterales</taxon>
        <taxon>Asteraceae</taxon>
        <taxon>Asteroideae</taxon>
        <taxon>Anthemideae</taxon>
        <taxon>Anthemidinae</taxon>
        <taxon>Tanacetum</taxon>
    </lineage>
</organism>
<dbReference type="InterPro" id="IPR021109">
    <property type="entry name" value="Peptidase_aspartic_dom_sf"/>
</dbReference>
<evidence type="ECO:0000256" key="1">
    <source>
        <dbReference type="SAM" id="Coils"/>
    </source>
</evidence>
<protein>
    <submittedName>
        <fullName evidence="4">Reverse transcriptase domain-containing protein</fullName>
    </submittedName>
</protein>
<feature type="coiled-coil region" evidence="1">
    <location>
        <begin position="643"/>
        <end position="688"/>
    </location>
</feature>
<evidence type="ECO:0000313" key="4">
    <source>
        <dbReference type="EMBL" id="GEU59737.1"/>
    </source>
</evidence>
<dbReference type="InterPro" id="IPR000477">
    <property type="entry name" value="RT_dom"/>
</dbReference>
<proteinExistence type="predicted"/>
<dbReference type="Gene3D" id="1.10.340.70">
    <property type="match status" value="1"/>
</dbReference>
<dbReference type="Gene3D" id="3.10.10.10">
    <property type="entry name" value="HIV Type 1 Reverse Transcriptase, subunit A, domain 1"/>
    <property type="match status" value="1"/>
</dbReference>
<dbReference type="Gene3D" id="2.40.70.10">
    <property type="entry name" value="Acid Proteases"/>
    <property type="match status" value="1"/>
</dbReference>
<dbReference type="Pfam" id="PF00078">
    <property type="entry name" value="RVT_1"/>
    <property type="match status" value="1"/>
</dbReference>
<keyword evidence="4" id="KW-0695">RNA-directed DNA polymerase</keyword>
<keyword evidence="1" id="KW-0175">Coiled coil</keyword>
<dbReference type="SUPFAM" id="SSF56672">
    <property type="entry name" value="DNA/RNA polymerases"/>
    <property type="match status" value="1"/>
</dbReference>
<feature type="region of interest" description="Disordered" evidence="2">
    <location>
        <begin position="1035"/>
        <end position="1056"/>
    </location>
</feature>
<dbReference type="InterPro" id="IPR043502">
    <property type="entry name" value="DNA/RNA_pol_sf"/>
</dbReference>
<dbReference type="GO" id="GO:0003964">
    <property type="term" value="F:RNA-directed DNA polymerase activity"/>
    <property type="evidence" value="ECO:0007669"/>
    <property type="project" value="UniProtKB-KW"/>
</dbReference>
<sequence>MSCNFYDSLYILFHDLIETHDSYEDIANDYLLEEELRLCLVDEERFRLEQETIIVEENRFRLEEAKMLRLEEEKMKKHGRVMLDSINSGPLVYPTVKENGQTRPMKYSELTEAQQLQDDCDGQATNIILQGLPPDVRPEECYDLIENMTAHHNDWDTSSQRVARLVVVNIINPSVKPPVASLKGTYMVLRETTMRELANRSVTYPVGIAEDVFVQVGKFTFPADFVFVDYDFDPRVLLILGRPFLRTVRALVDVFPNSYRSPRPRKNHLHCPYRAFAYRRMPFGLCNAPRTFQRCMVAIFHGIIKKTIEVFMDDFLALGDSFSSCLSYLDMMLKRFLKNGIEVDCAKVDVIAKLPPPTMVKGIRSFLEFDIEIRDKKGAENLATDHLSRLENPHKGDLVEMEMNDNFPHKSLNMIALNNDNELSWLADIENYLVGNVLIRGMSSQQKKKIFKDIRHYFWDDPYLFRICAGQIIRRCMDGKEAMDILDACYHGPTGGHHGPNYTAKKVFDSGFFWPTIYRDVHDMTHVVQNALQNPSIQIVENINGLSVVLEIANQYGNRNVVTALAEGNGNCINATATDCQVEEVGIQSTQEEFKFMAVADAYEETERVKANCTLENNLQQASTCGTQSDKALVYDSDGSAKLSKKKSTVSSLLEENKKLKSDFKIRKDELLDKKIQLENKIKKLDNILVKTGQSIQTMHMLSPKPDSFYHTAQNLVLGYQNPFYLKQAKQKQESLYNRKVLLEKHDPPAVYDSEETLELAQESRSTIVNLQRVIKQRMTLDIHNWSSNAHQEIHKIVKDEILPIVNQVDARVQNFEIRFLKEATKFVRDFKSLAKEADESLVKHKALELEIECLLRVVVSQDIMSVVPNNSVMDILNLQTDLERTQECLENCIIKKKNEYAKFWNDWYKKCEERKYDKISYDKAYNDMQQKIEWLQARLGDQKGKIKDTPCVSNTLDPLSQKLENGNVELLFQVRNYKKENAHLKITYKNLFDSILVTRAQTKTITDSLQNKLHEMIYENAKLRAQIFGKVSKQKNTTHGTSTKTKFTNTSILGKPPSSFRPKLVNPFKASRVENFVPNKHVKASVGTKPITAAQPHVITKNDVNSKTNGFTPKDVKSTTKTRRPQPKNNPKMISKKQKANVSNISKQTKHKAHVWKPKNVGSKERLALPKPSTPRSCLYQLEEFLILKKYYCN</sequence>
<dbReference type="PANTHER" id="PTHR33067:SF9">
    <property type="entry name" value="RNA-DIRECTED DNA POLYMERASE"/>
    <property type="match status" value="1"/>
</dbReference>
<evidence type="ECO:0000259" key="3">
    <source>
        <dbReference type="Pfam" id="PF00078"/>
    </source>
</evidence>
<dbReference type="InterPro" id="IPR043128">
    <property type="entry name" value="Rev_trsase/Diguanyl_cyclase"/>
</dbReference>
<dbReference type="PANTHER" id="PTHR33067">
    <property type="entry name" value="RNA-DIRECTED DNA POLYMERASE-RELATED"/>
    <property type="match status" value="1"/>
</dbReference>
<feature type="compositionally biased region" description="Polar residues" evidence="2">
    <location>
        <begin position="1103"/>
        <end position="1112"/>
    </location>
</feature>
<gene>
    <name evidence="4" type="ORF">Tci_031715</name>
</gene>
<dbReference type="Gene3D" id="3.30.70.270">
    <property type="match status" value="1"/>
</dbReference>
<keyword evidence="4" id="KW-0548">Nucleotidyltransferase</keyword>
<feature type="domain" description="Reverse transcriptase" evidence="3">
    <location>
        <begin position="273"/>
        <end position="351"/>
    </location>
</feature>
<feature type="region of interest" description="Disordered" evidence="2">
    <location>
        <begin position="1095"/>
        <end position="1156"/>
    </location>
</feature>
<dbReference type="CDD" id="cd00303">
    <property type="entry name" value="retropepsin_like"/>
    <property type="match status" value="1"/>
</dbReference>
<keyword evidence="4" id="KW-0808">Transferase</keyword>
<name>A0A6L2LFM0_TANCI</name>
<dbReference type="EMBL" id="BKCJ010004221">
    <property type="protein sequence ID" value="GEU59737.1"/>
    <property type="molecule type" value="Genomic_DNA"/>
</dbReference>
<reference evidence="4" key="1">
    <citation type="journal article" date="2019" name="Sci. Rep.">
        <title>Draft genome of Tanacetum cinerariifolium, the natural source of mosquito coil.</title>
        <authorList>
            <person name="Yamashiro T."/>
            <person name="Shiraishi A."/>
            <person name="Satake H."/>
            <person name="Nakayama K."/>
        </authorList>
    </citation>
    <scope>NUCLEOTIDE SEQUENCE</scope>
</reference>